<reference evidence="10 11" key="1">
    <citation type="submission" date="2019-06" db="EMBL/GenBank/DDBJ databases">
        <authorList>
            <person name="Li M."/>
        </authorList>
    </citation>
    <scope>NUCLEOTIDE SEQUENCE [LARGE SCALE GENOMIC DNA]</scope>
    <source>
        <strain evidence="10 11">BGMRC6574</strain>
    </source>
</reference>
<gene>
    <name evidence="10" type="ORF">FJU11_12420</name>
</gene>
<organism evidence="10 11">
    <name type="scientific">Pararhizobium mangrovi</name>
    <dbReference type="NCBI Taxonomy" id="2590452"/>
    <lineage>
        <taxon>Bacteria</taxon>
        <taxon>Pseudomonadati</taxon>
        <taxon>Pseudomonadota</taxon>
        <taxon>Alphaproteobacteria</taxon>
        <taxon>Hyphomicrobiales</taxon>
        <taxon>Rhizobiaceae</taxon>
        <taxon>Rhizobium/Agrobacterium group</taxon>
        <taxon>Pararhizobium</taxon>
    </lineage>
</organism>
<evidence type="ECO:0000256" key="7">
    <source>
        <dbReference type="ARBA" id="ARBA00022840"/>
    </source>
</evidence>
<dbReference type="GO" id="GO:0045127">
    <property type="term" value="F:N-acetylglucosamine kinase activity"/>
    <property type="evidence" value="ECO:0007669"/>
    <property type="project" value="UniProtKB-EC"/>
</dbReference>
<keyword evidence="3" id="KW-0479">Metal-binding</keyword>
<evidence type="ECO:0000313" key="10">
    <source>
        <dbReference type="EMBL" id="TPW27142.1"/>
    </source>
</evidence>
<keyword evidence="6" id="KW-0862">Zinc</keyword>
<evidence type="ECO:0000256" key="3">
    <source>
        <dbReference type="ARBA" id="ARBA00022723"/>
    </source>
</evidence>
<proteinExistence type="predicted"/>
<keyword evidence="11" id="KW-1185">Reference proteome</keyword>
<evidence type="ECO:0000256" key="2">
    <source>
        <dbReference type="ARBA" id="ARBA00022679"/>
    </source>
</evidence>
<dbReference type="EMBL" id="VHLH01000023">
    <property type="protein sequence ID" value="TPW27142.1"/>
    <property type="molecule type" value="Genomic_DNA"/>
</dbReference>
<evidence type="ECO:0000256" key="5">
    <source>
        <dbReference type="ARBA" id="ARBA00022777"/>
    </source>
</evidence>
<dbReference type="OrthoDB" id="9810372at2"/>
<keyword evidence="7" id="KW-0067">ATP-binding</keyword>
<evidence type="ECO:0000256" key="6">
    <source>
        <dbReference type="ARBA" id="ARBA00022833"/>
    </source>
</evidence>
<dbReference type="InterPro" id="IPR000600">
    <property type="entry name" value="ROK"/>
</dbReference>
<dbReference type="Gene3D" id="3.30.420.40">
    <property type="match status" value="2"/>
</dbReference>
<evidence type="ECO:0000256" key="9">
    <source>
        <dbReference type="ARBA" id="ARBA00049065"/>
    </source>
</evidence>
<accession>A0A506TYJ0</accession>
<dbReference type="RefSeq" id="WP_141167386.1">
    <property type="nucleotide sequence ID" value="NZ_VHLH01000023.1"/>
</dbReference>
<comment type="caution">
    <text evidence="10">The sequence shown here is derived from an EMBL/GenBank/DDBJ whole genome shotgun (WGS) entry which is preliminary data.</text>
</comment>
<keyword evidence="4" id="KW-0547">Nucleotide-binding</keyword>
<dbReference type="PANTHER" id="PTHR18964:SF162">
    <property type="entry name" value="N-ACETYL-D-GLUCOSAMINE KINASE"/>
    <property type="match status" value="1"/>
</dbReference>
<dbReference type="PROSITE" id="PS01125">
    <property type="entry name" value="ROK"/>
    <property type="match status" value="1"/>
</dbReference>
<evidence type="ECO:0000256" key="4">
    <source>
        <dbReference type="ARBA" id="ARBA00022741"/>
    </source>
</evidence>
<evidence type="ECO:0000313" key="11">
    <source>
        <dbReference type="Proteomes" id="UP000320314"/>
    </source>
</evidence>
<evidence type="ECO:0000256" key="8">
    <source>
        <dbReference type="ARBA" id="ARBA00023277"/>
    </source>
</evidence>
<keyword evidence="2" id="KW-0808">Transferase</keyword>
<dbReference type="SUPFAM" id="SSF53067">
    <property type="entry name" value="Actin-like ATPase domain"/>
    <property type="match status" value="1"/>
</dbReference>
<dbReference type="EC" id="2.7.1.59" evidence="1"/>
<sequence length="302" mass="30879">MTVCFDIGGSAIKAALARSPNDLRDLGSRVTPTDDFEAFCRAIDELAASGGAPTQPLSIAIAGVVDPSSGRITCANVPCANGRRLAEDLSAALARPVHVTNDADCFALAEAGAGAGRGHRVVFGVILGTGVGGGLVVSGRLVEGAGGFAGEWGHAPILAKQAGDPPVDIPWFACGCGQRGCIDTIGGARGLERLHTHLTGETWTSIDIMDAWRVRDPRVAQTLACYVELVAQPLAFCVNVVGADIVPVGGGLGRETALLEALDESVRARILRRSDEPLVVPARCTGNGGLVGAALAAQAGRM</sequence>
<evidence type="ECO:0000256" key="1">
    <source>
        <dbReference type="ARBA" id="ARBA00012122"/>
    </source>
</evidence>
<dbReference type="InterPro" id="IPR049874">
    <property type="entry name" value="ROK_cs"/>
</dbReference>
<name>A0A506TYJ0_9HYPH</name>
<dbReference type="Pfam" id="PF00480">
    <property type="entry name" value="ROK"/>
    <property type="match status" value="1"/>
</dbReference>
<dbReference type="AlphaFoldDB" id="A0A506TYJ0"/>
<dbReference type="Proteomes" id="UP000320314">
    <property type="component" value="Unassembled WGS sequence"/>
</dbReference>
<keyword evidence="8" id="KW-0119">Carbohydrate metabolism</keyword>
<comment type="catalytic activity">
    <reaction evidence="9">
        <text>N-acetyl-D-glucosamine + ATP = N-acetyl-D-glucosamine 6-phosphate + ADP + H(+)</text>
        <dbReference type="Rhea" id="RHEA:17417"/>
        <dbReference type="ChEBI" id="CHEBI:15378"/>
        <dbReference type="ChEBI" id="CHEBI:30616"/>
        <dbReference type="ChEBI" id="CHEBI:57513"/>
        <dbReference type="ChEBI" id="CHEBI:456216"/>
        <dbReference type="ChEBI" id="CHEBI:506227"/>
        <dbReference type="EC" id="2.7.1.59"/>
    </reaction>
</comment>
<dbReference type="GO" id="GO:0046872">
    <property type="term" value="F:metal ion binding"/>
    <property type="evidence" value="ECO:0007669"/>
    <property type="project" value="UniProtKB-KW"/>
</dbReference>
<dbReference type="InterPro" id="IPR043129">
    <property type="entry name" value="ATPase_NBD"/>
</dbReference>
<protein>
    <recommendedName>
        <fullName evidence="1">N-acetylglucosamine kinase</fullName>
        <ecNumber evidence="1">2.7.1.59</ecNumber>
    </recommendedName>
</protein>
<dbReference type="PANTHER" id="PTHR18964">
    <property type="entry name" value="ROK (REPRESSOR, ORF, KINASE) FAMILY"/>
    <property type="match status" value="1"/>
</dbReference>
<keyword evidence="5" id="KW-0418">Kinase</keyword>
<dbReference type="GO" id="GO:0005524">
    <property type="term" value="F:ATP binding"/>
    <property type="evidence" value="ECO:0007669"/>
    <property type="project" value="UniProtKB-KW"/>
</dbReference>